<accession>A0A011PBW0</accession>
<dbReference type="AlphaFoldDB" id="A0A011PBW0"/>
<organism evidence="2 3">
    <name type="scientific">Candidatus Accumulibacter adjunctus</name>
    <dbReference type="NCBI Taxonomy" id="1454001"/>
    <lineage>
        <taxon>Bacteria</taxon>
        <taxon>Pseudomonadati</taxon>
        <taxon>Pseudomonadota</taxon>
        <taxon>Betaproteobacteria</taxon>
        <taxon>Candidatus Accumulibacter</taxon>
    </lineage>
</organism>
<gene>
    <name evidence="2" type="ORF">AW08_03885</name>
</gene>
<evidence type="ECO:0000313" key="3">
    <source>
        <dbReference type="Proteomes" id="UP000020218"/>
    </source>
</evidence>
<sequence>MVETAAHLADHVLPRLPVRRWLRSVPKRRRQAGGSRDRVNRRDPTTAPSATPSRSSEGIEEAPGEVGAILRRAARYAWALLLARIHEVFPLVCPRCGGEMRIIAFIIDAGAVCEFTSSVREDLQQILDLTGQRGQFRCGVG</sequence>
<evidence type="ECO:0000256" key="1">
    <source>
        <dbReference type="SAM" id="MobiDB-lite"/>
    </source>
</evidence>
<protein>
    <submittedName>
        <fullName evidence="2">Uncharacterized protein</fullName>
    </submittedName>
</protein>
<evidence type="ECO:0000313" key="2">
    <source>
        <dbReference type="EMBL" id="EXI63844.1"/>
    </source>
</evidence>
<dbReference type="PATRIC" id="fig|1454001.3.peg.3918"/>
<feature type="compositionally biased region" description="Low complexity" evidence="1">
    <location>
        <begin position="45"/>
        <end position="56"/>
    </location>
</feature>
<dbReference type="Proteomes" id="UP000020218">
    <property type="component" value="Unassembled WGS sequence"/>
</dbReference>
<reference evidence="2" key="1">
    <citation type="submission" date="2014-02" db="EMBL/GenBank/DDBJ databases">
        <title>Expanding our view of genomic diversity in Candidatus Accumulibacter clades.</title>
        <authorList>
            <person name="Skennerton C.T."/>
            <person name="Barr J.J."/>
            <person name="Slater F.R."/>
            <person name="Bond P.L."/>
            <person name="Tyson G.W."/>
        </authorList>
    </citation>
    <scope>NUCLEOTIDE SEQUENCE [LARGE SCALE GENOMIC DNA]</scope>
</reference>
<keyword evidence="3" id="KW-1185">Reference proteome</keyword>
<dbReference type="EMBL" id="JFAX01000047">
    <property type="protein sequence ID" value="EXI63844.1"/>
    <property type="molecule type" value="Genomic_DNA"/>
</dbReference>
<feature type="compositionally biased region" description="Basic and acidic residues" evidence="1">
    <location>
        <begin position="35"/>
        <end position="44"/>
    </location>
</feature>
<proteinExistence type="predicted"/>
<comment type="caution">
    <text evidence="2">The sequence shown here is derived from an EMBL/GenBank/DDBJ whole genome shotgun (WGS) entry which is preliminary data.</text>
</comment>
<feature type="region of interest" description="Disordered" evidence="1">
    <location>
        <begin position="26"/>
        <end position="62"/>
    </location>
</feature>
<name>A0A011PBW0_9PROT</name>